<dbReference type="Gene3D" id="3.30.70.270">
    <property type="match status" value="1"/>
</dbReference>
<gene>
    <name evidence="5" type="primary">gmr_3</name>
    <name evidence="5" type="ORF">GHA_00890</name>
</gene>
<dbReference type="PANTHER" id="PTHR44757">
    <property type="entry name" value="DIGUANYLATE CYCLASE DGCP"/>
    <property type="match status" value="1"/>
</dbReference>
<protein>
    <submittedName>
        <fullName evidence="5">Cyclic di-GMP phosphodiesterase Gmr</fullName>
        <ecNumber evidence="5">3.1.4.52</ecNumber>
    </submittedName>
</protein>
<keyword evidence="2" id="KW-0472">Membrane</keyword>
<evidence type="ECO:0000256" key="2">
    <source>
        <dbReference type="SAM" id="Phobius"/>
    </source>
</evidence>
<evidence type="ECO:0000313" key="6">
    <source>
        <dbReference type="Proteomes" id="UP000834458"/>
    </source>
</evidence>
<dbReference type="SUPFAM" id="SSF55073">
    <property type="entry name" value="Nucleotide cyclase"/>
    <property type="match status" value="1"/>
</dbReference>
<keyword evidence="2" id="KW-1133">Transmembrane helix</keyword>
<feature type="coiled-coil region" evidence="1">
    <location>
        <begin position="325"/>
        <end position="352"/>
    </location>
</feature>
<dbReference type="RefSeq" id="WP_234688264.1">
    <property type="nucleotide sequence ID" value="NZ_CAHPRW010000039.1"/>
</dbReference>
<dbReference type="SUPFAM" id="SSF141868">
    <property type="entry name" value="EAL domain-like"/>
    <property type="match status" value="1"/>
</dbReference>
<feature type="domain" description="GGDEF" evidence="4">
    <location>
        <begin position="347"/>
        <end position="519"/>
    </location>
</feature>
<dbReference type="CDD" id="cd01948">
    <property type="entry name" value="EAL"/>
    <property type="match status" value="1"/>
</dbReference>
<dbReference type="Pfam" id="PF00563">
    <property type="entry name" value="EAL"/>
    <property type="match status" value="1"/>
</dbReference>
<accession>A0AA35D5Y4</accession>
<dbReference type="EC" id="3.1.4.52" evidence="5"/>
<dbReference type="SMART" id="SM00267">
    <property type="entry name" value="GGDEF"/>
    <property type="match status" value="1"/>
</dbReference>
<dbReference type="InterPro" id="IPR029787">
    <property type="entry name" value="Nucleotide_cyclase"/>
</dbReference>
<keyword evidence="5" id="KW-0378">Hydrolase</keyword>
<name>A0AA35D5Y4_9BURK</name>
<dbReference type="FunFam" id="3.30.70.270:FF:000001">
    <property type="entry name" value="Diguanylate cyclase domain protein"/>
    <property type="match status" value="1"/>
</dbReference>
<dbReference type="InterPro" id="IPR052155">
    <property type="entry name" value="Biofilm_reg_signaling"/>
</dbReference>
<dbReference type="Proteomes" id="UP000834458">
    <property type="component" value="Unassembled WGS sequence"/>
</dbReference>
<dbReference type="AlphaFoldDB" id="A0AA35D5Y4"/>
<evidence type="ECO:0000259" key="3">
    <source>
        <dbReference type="SMART" id="SM00052"/>
    </source>
</evidence>
<dbReference type="CDD" id="cd12915">
    <property type="entry name" value="PDC2_DGC_like"/>
    <property type="match status" value="1"/>
</dbReference>
<evidence type="ECO:0000313" key="5">
    <source>
        <dbReference type="EMBL" id="CAB5671609.1"/>
    </source>
</evidence>
<feature type="transmembrane region" description="Helical" evidence="2">
    <location>
        <begin position="300"/>
        <end position="319"/>
    </location>
</feature>
<feature type="domain" description="EAL" evidence="3">
    <location>
        <begin position="529"/>
        <end position="775"/>
    </location>
</feature>
<keyword evidence="2" id="KW-0812">Transmembrane</keyword>
<dbReference type="InterPro" id="IPR035919">
    <property type="entry name" value="EAL_sf"/>
</dbReference>
<reference evidence="5" key="1">
    <citation type="submission" date="2020-05" db="EMBL/GenBank/DDBJ databases">
        <authorList>
            <person name="Delgado-Blas J."/>
        </authorList>
    </citation>
    <scope>NUCLEOTIDE SEQUENCE</scope>
    <source>
        <strain evidence="5">BB1454</strain>
    </source>
</reference>
<organism evidence="5 6">
    <name type="scientific">Comamonas aquatica</name>
    <dbReference type="NCBI Taxonomy" id="225991"/>
    <lineage>
        <taxon>Bacteria</taxon>
        <taxon>Pseudomonadati</taxon>
        <taxon>Pseudomonadota</taxon>
        <taxon>Betaproteobacteria</taxon>
        <taxon>Burkholderiales</taxon>
        <taxon>Comamonadaceae</taxon>
        <taxon>Comamonas</taxon>
    </lineage>
</organism>
<dbReference type="CDD" id="cd01949">
    <property type="entry name" value="GGDEF"/>
    <property type="match status" value="1"/>
</dbReference>
<sequence length="788" mass="86812">MPLSALPPSPTASFSALKRRCIGWANSWQPVHLALVAIVVLVLAVSWWLTAKHLRAQLAQAEQAARLQQSGLAAIVSENLSQVLEKAQLMSVVALQGMHHDGGPWQAQLAHMLERDRVFLRMAVLDKQLQLLAGDPQQAALLHSLLPYQQGSCAAGRGAFVLHQQAQSQDQAWQVPLLLCMADAQGVSLGYLLLYMDMGYFLGLYQDVDLGGSGSLHLLSPDGSVIAAMAGGGLLAQQPTQRMASFSKVPEGPGEMELPGPQGSTRLANFHRARYMPLTVVVSRDWNEIRAAHAQNAQRTWAVLGAITALALVGSLLLWRTMQRRQHLFNALEKADQDKQQLIAQLESEKQRALELAASDHLTGLHNRRMFHELVSSHLALARRSRKHYALLYLDLDRFKHINDTLGHHVGDALLQAVAQRLRTMLRSSDIIARMGGDEFAVLITAMEDPSDVETLAQKLLTGLGAPYEGLAPETLHTSPSIGIAFFPRDGHDVEVLCRHADAAMYASKKAGRNRYTYYDGIPKLDSDRYYQLARQLPSAITQEQLVLHFQPKVRLEDCRIVGLEALVRWQHPQYGLIYPGDFIALAEEHGHIEALGDWVMQACCRQIAAWRMQGVETVPIAFNVSPLQLKDSAFPSRMATYLKHYGVRASDIQVEITESCLVEPVGLAARVLHQLQQMGVSIGLDDFGTGFSSLSQIRALPINTIKLDKSFVNELRSSKEAGVLVTSIITLAHNLKMQVVAEGVELMDQLVYLKTAGCDVAQGYFLSRPVPLAQTEALLKQGILEPA</sequence>
<dbReference type="EMBL" id="CAHPSC010000008">
    <property type="protein sequence ID" value="CAB5671609.1"/>
    <property type="molecule type" value="Genomic_DNA"/>
</dbReference>
<proteinExistence type="predicted"/>
<dbReference type="GO" id="GO:0071111">
    <property type="term" value="F:cyclic-guanylate-specific phosphodiesterase activity"/>
    <property type="evidence" value="ECO:0007669"/>
    <property type="project" value="UniProtKB-EC"/>
</dbReference>
<dbReference type="Pfam" id="PF00990">
    <property type="entry name" value="GGDEF"/>
    <property type="match status" value="1"/>
</dbReference>
<evidence type="ECO:0000259" key="4">
    <source>
        <dbReference type="SMART" id="SM00267"/>
    </source>
</evidence>
<dbReference type="InterPro" id="IPR001633">
    <property type="entry name" value="EAL_dom"/>
</dbReference>
<dbReference type="Gene3D" id="3.30.450.20">
    <property type="entry name" value="PAS domain"/>
    <property type="match status" value="1"/>
</dbReference>
<dbReference type="SMART" id="SM00052">
    <property type="entry name" value="EAL"/>
    <property type="match status" value="1"/>
</dbReference>
<dbReference type="PANTHER" id="PTHR44757:SF2">
    <property type="entry name" value="BIOFILM ARCHITECTURE MAINTENANCE PROTEIN MBAA"/>
    <property type="match status" value="1"/>
</dbReference>
<dbReference type="InterPro" id="IPR043128">
    <property type="entry name" value="Rev_trsase/Diguanyl_cyclase"/>
</dbReference>
<comment type="caution">
    <text evidence="5">The sequence shown here is derived from an EMBL/GenBank/DDBJ whole genome shotgun (WGS) entry which is preliminary data.</text>
</comment>
<evidence type="ECO:0000256" key="1">
    <source>
        <dbReference type="SAM" id="Coils"/>
    </source>
</evidence>
<feature type="transmembrane region" description="Helical" evidence="2">
    <location>
        <begin position="31"/>
        <end position="50"/>
    </location>
</feature>
<dbReference type="NCBIfam" id="TIGR00254">
    <property type="entry name" value="GGDEF"/>
    <property type="match status" value="1"/>
</dbReference>
<dbReference type="InterPro" id="IPR000160">
    <property type="entry name" value="GGDEF_dom"/>
</dbReference>
<keyword evidence="1" id="KW-0175">Coiled coil</keyword>
<dbReference type="Gene3D" id="3.20.20.450">
    <property type="entry name" value="EAL domain"/>
    <property type="match status" value="1"/>
</dbReference>